<dbReference type="GeneID" id="104711807"/>
<dbReference type="InterPro" id="IPR055281">
    <property type="entry name" value="GIR1-2/SIED1"/>
</dbReference>
<evidence type="ECO:0000259" key="1">
    <source>
        <dbReference type="Pfam" id="PF24747"/>
    </source>
</evidence>
<reference evidence="3" key="2">
    <citation type="submission" date="2025-08" db="UniProtKB">
        <authorList>
            <consortium name="RefSeq"/>
        </authorList>
    </citation>
    <scope>IDENTIFICATION</scope>
    <source>
        <tissue evidence="3">Leaf</tissue>
    </source>
</reference>
<dbReference type="PANTHER" id="PTHR33177:SF23">
    <property type="entry name" value="GENOME ASSEMBLY, CHROMOSOME: A04"/>
    <property type="match status" value="1"/>
</dbReference>
<evidence type="ECO:0000313" key="3">
    <source>
        <dbReference type="RefSeq" id="XP_010426873.1"/>
    </source>
</evidence>
<dbReference type="RefSeq" id="XP_010426873.1">
    <property type="nucleotide sequence ID" value="XM_010428571.2"/>
</dbReference>
<sequence>MRNKNGKRVRLEPVARMAEPVVPNRRFVGRSSSTDTLSSQSSCLSTVEEVKEEVASSWVDEEELLDMVVVGCCRCMMYSLVLQERQRCPNCKTTTHLITFN</sequence>
<organism evidence="2 3">
    <name type="scientific">Camelina sativa</name>
    <name type="common">False flax</name>
    <name type="synonym">Myagrum sativum</name>
    <dbReference type="NCBI Taxonomy" id="90675"/>
    <lineage>
        <taxon>Eukaryota</taxon>
        <taxon>Viridiplantae</taxon>
        <taxon>Streptophyta</taxon>
        <taxon>Embryophyta</taxon>
        <taxon>Tracheophyta</taxon>
        <taxon>Spermatophyta</taxon>
        <taxon>Magnoliopsida</taxon>
        <taxon>eudicotyledons</taxon>
        <taxon>Gunneridae</taxon>
        <taxon>Pentapetalae</taxon>
        <taxon>rosids</taxon>
        <taxon>malvids</taxon>
        <taxon>Brassicales</taxon>
        <taxon>Brassicaceae</taxon>
        <taxon>Camelineae</taxon>
        <taxon>Camelina</taxon>
    </lineage>
</organism>
<gene>
    <name evidence="3" type="primary">LOC104711807</name>
</gene>
<protein>
    <submittedName>
        <fullName evidence="3">Uncharacterized protein LOC104711807</fullName>
    </submittedName>
</protein>
<accession>A0ABM0TIF3</accession>
<dbReference type="PANTHER" id="PTHR33177">
    <property type="entry name" value="PUTATIVE-RELATED"/>
    <property type="match status" value="1"/>
</dbReference>
<dbReference type="Proteomes" id="UP000694864">
    <property type="component" value="Chromosome 9"/>
</dbReference>
<keyword evidence="2" id="KW-1185">Reference proteome</keyword>
<evidence type="ECO:0000313" key="2">
    <source>
        <dbReference type="Proteomes" id="UP000694864"/>
    </source>
</evidence>
<reference evidence="2" key="1">
    <citation type="journal article" date="2014" name="Nat. Commun.">
        <title>The emerging biofuel crop Camelina sativa retains a highly undifferentiated hexaploid genome structure.</title>
        <authorList>
            <person name="Kagale S."/>
            <person name="Koh C."/>
            <person name="Nixon J."/>
            <person name="Bollina V."/>
            <person name="Clarke W.E."/>
            <person name="Tuteja R."/>
            <person name="Spillane C."/>
            <person name="Robinson S.J."/>
            <person name="Links M.G."/>
            <person name="Clarke C."/>
            <person name="Higgins E.E."/>
            <person name="Huebert T."/>
            <person name="Sharpe A.G."/>
            <person name="Parkin I.A."/>
        </authorList>
    </citation>
    <scope>NUCLEOTIDE SEQUENCE [LARGE SCALE GENOMIC DNA]</scope>
    <source>
        <strain evidence="2">cv. DH55</strain>
    </source>
</reference>
<dbReference type="Pfam" id="PF24747">
    <property type="entry name" value="Zn-ribbon_GIR1"/>
    <property type="match status" value="1"/>
</dbReference>
<feature type="domain" description="GIR1-like zinc ribbon" evidence="1">
    <location>
        <begin position="67"/>
        <end position="95"/>
    </location>
</feature>
<dbReference type="InterPro" id="IPR056440">
    <property type="entry name" value="Zn-ribbon_GIR1"/>
</dbReference>
<name>A0ABM0TIF3_CAMSA</name>
<proteinExistence type="predicted"/>